<proteinExistence type="inferred from homology"/>
<dbReference type="PROSITE" id="PS50011">
    <property type="entry name" value="PROTEIN_KINASE_DOM"/>
    <property type="match status" value="1"/>
</dbReference>
<evidence type="ECO:0000256" key="7">
    <source>
        <dbReference type="ARBA" id="ARBA00022840"/>
    </source>
</evidence>
<evidence type="ECO:0000313" key="12">
    <source>
        <dbReference type="EMBL" id="ODQ79839.1"/>
    </source>
</evidence>
<evidence type="ECO:0000256" key="10">
    <source>
        <dbReference type="PROSITE-ProRule" id="PRU10141"/>
    </source>
</evidence>
<name>A0A1E3QQ54_9ASCO</name>
<evidence type="ECO:0000313" key="13">
    <source>
        <dbReference type="Proteomes" id="UP000094336"/>
    </source>
</evidence>
<keyword evidence="4" id="KW-0808">Transferase</keyword>
<dbReference type="EMBL" id="KV454431">
    <property type="protein sequence ID" value="ODQ79839.1"/>
    <property type="molecule type" value="Genomic_DNA"/>
</dbReference>
<feature type="binding site" evidence="10">
    <location>
        <position position="44"/>
    </location>
    <ligand>
        <name>ATP</name>
        <dbReference type="ChEBI" id="CHEBI:30616"/>
    </ligand>
</feature>
<keyword evidence="6" id="KW-0418">Kinase</keyword>
<reference evidence="13" key="1">
    <citation type="submission" date="2016-05" db="EMBL/GenBank/DDBJ databases">
        <title>Comparative genomics of biotechnologically important yeasts.</title>
        <authorList>
            <consortium name="DOE Joint Genome Institute"/>
            <person name="Riley R."/>
            <person name="Haridas S."/>
            <person name="Wolfe K.H."/>
            <person name="Lopes M.R."/>
            <person name="Hittinger C.T."/>
            <person name="Goker M."/>
            <person name="Salamov A."/>
            <person name="Wisecaver J."/>
            <person name="Long T.M."/>
            <person name="Aerts A.L."/>
            <person name="Barry K."/>
            <person name="Choi C."/>
            <person name="Clum A."/>
            <person name="Coughlan A.Y."/>
            <person name="Deshpande S."/>
            <person name="Douglass A.P."/>
            <person name="Hanson S.J."/>
            <person name="Klenk H.-P."/>
            <person name="Labutti K."/>
            <person name="Lapidus A."/>
            <person name="Lindquist E."/>
            <person name="Lipzen A."/>
            <person name="Meier-Kolthoff J.P."/>
            <person name="Ohm R.A."/>
            <person name="Otillar R.P."/>
            <person name="Pangilinan J."/>
            <person name="Peng Y."/>
            <person name="Rokas A."/>
            <person name="Rosa C.A."/>
            <person name="Scheuner C."/>
            <person name="Sibirny A.A."/>
            <person name="Slot J.C."/>
            <person name="Stielow J.B."/>
            <person name="Sun H."/>
            <person name="Kurtzman C.P."/>
            <person name="Blackwell M."/>
            <person name="Grigoriev I.V."/>
            <person name="Jeffries T.W."/>
        </authorList>
    </citation>
    <scope>NUCLEOTIDE SEQUENCE [LARGE SCALE GENOMIC DNA]</scope>
    <source>
        <strain evidence="13">NRRL Y-12698</strain>
    </source>
</reference>
<dbReference type="OrthoDB" id="248923at2759"/>
<organism evidence="12 13">
    <name type="scientific">Babjeviella inositovora NRRL Y-12698</name>
    <dbReference type="NCBI Taxonomy" id="984486"/>
    <lineage>
        <taxon>Eukaryota</taxon>
        <taxon>Fungi</taxon>
        <taxon>Dikarya</taxon>
        <taxon>Ascomycota</taxon>
        <taxon>Saccharomycotina</taxon>
        <taxon>Pichiomycetes</taxon>
        <taxon>Serinales incertae sedis</taxon>
        <taxon>Babjeviella</taxon>
    </lineage>
</organism>
<dbReference type="AlphaFoldDB" id="A0A1E3QQ54"/>
<feature type="domain" description="Protein kinase" evidence="11">
    <location>
        <begin position="14"/>
        <end position="299"/>
    </location>
</feature>
<sequence length="340" mass="38276">MPTERPKVKDLSELQLHQQLGKGAYGAVYLASLKAVPYTQVAAKVIDLELEHDINGVNNEIMILSSCFLPQITSYYGSFVRGCKLWIVMEYIDGGSLFDLIKAIKHNSTKPYAEQTIISEGHISVMLREVLLALEYLHDQGQIHRDLKSQNILMNMLGEVKLSDFGVSAQLASNFSRRNTTVGTPYWMAPEVIANDFGGHSFKADIWSIGALAYELITALPPLQNLYPPMVALSKIPKLNRVAHKHGRNKVSYSMEFIDTIKLRELTVSDSFKDFMLKCFIIDPSARPSASRLLKHRFITKYASKDTSTLVTIFEDLKLYGNKSTKAKPSPYYIPTINEH</sequence>
<evidence type="ECO:0000256" key="9">
    <source>
        <dbReference type="ARBA" id="ARBA00048679"/>
    </source>
</evidence>
<keyword evidence="3" id="KW-0723">Serine/threonine-protein kinase</keyword>
<dbReference type="GO" id="GO:0005737">
    <property type="term" value="C:cytoplasm"/>
    <property type="evidence" value="ECO:0007669"/>
    <property type="project" value="TreeGrafter"/>
</dbReference>
<evidence type="ECO:0000256" key="3">
    <source>
        <dbReference type="ARBA" id="ARBA00022527"/>
    </source>
</evidence>
<dbReference type="InterPro" id="IPR017441">
    <property type="entry name" value="Protein_kinase_ATP_BS"/>
</dbReference>
<dbReference type="Pfam" id="PF00069">
    <property type="entry name" value="Pkinase"/>
    <property type="match status" value="1"/>
</dbReference>
<comment type="similarity">
    <text evidence="1">Belongs to the protein kinase superfamily. STE Ser/Thr protein kinase family. STE20 subfamily.</text>
</comment>
<keyword evidence="7 10" id="KW-0067">ATP-binding</keyword>
<evidence type="ECO:0000256" key="8">
    <source>
        <dbReference type="ARBA" id="ARBA00047899"/>
    </source>
</evidence>
<dbReference type="PROSITE" id="PS00107">
    <property type="entry name" value="PROTEIN_KINASE_ATP"/>
    <property type="match status" value="1"/>
</dbReference>
<dbReference type="InterPro" id="IPR011009">
    <property type="entry name" value="Kinase-like_dom_sf"/>
</dbReference>
<dbReference type="PANTHER" id="PTHR48012:SF10">
    <property type="entry name" value="FI20177P1"/>
    <property type="match status" value="1"/>
</dbReference>
<evidence type="ECO:0000256" key="4">
    <source>
        <dbReference type="ARBA" id="ARBA00022679"/>
    </source>
</evidence>
<evidence type="ECO:0000256" key="6">
    <source>
        <dbReference type="ARBA" id="ARBA00022777"/>
    </source>
</evidence>
<gene>
    <name evidence="12" type="ORF">BABINDRAFT_36558</name>
</gene>
<comment type="catalytic activity">
    <reaction evidence="8">
        <text>L-threonyl-[protein] + ATP = O-phospho-L-threonyl-[protein] + ADP + H(+)</text>
        <dbReference type="Rhea" id="RHEA:46608"/>
        <dbReference type="Rhea" id="RHEA-COMP:11060"/>
        <dbReference type="Rhea" id="RHEA-COMP:11605"/>
        <dbReference type="ChEBI" id="CHEBI:15378"/>
        <dbReference type="ChEBI" id="CHEBI:30013"/>
        <dbReference type="ChEBI" id="CHEBI:30616"/>
        <dbReference type="ChEBI" id="CHEBI:61977"/>
        <dbReference type="ChEBI" id="CHEBI:456216"/>
        <dbReference type="EC" id="2.7.11.1"/>
    </reaction>
</comment>
<keyword evidence="13" id="KW-1185">Reference proteome</keyword>
<dbReference type="InterPro" id="IPR000719">
    <property type="entry name" value="Prot_kinase_dom"/>
</dbReference>
<dbReference type="SMART" id="SM00220">
    <property type="entry name" value="S_TKc"/>
    <property type="match status" value="1"/>
</dbReference>
<dbReference type="Gene3D" id="1.10.510.10">
    <property type="entry name" value="Transferase(Phosphotransferase) domain 1"/>
    <property type="match status" value="1"/>
</dbReference>
<dbReference type="SUPFAM" id="SSF56112">
    <property type="entry name" value="Protein kinase-like (PK-like)"/>
    <property type="match status" value="1"/>
</dbReference>
<evidence type="ECO:0000256" key="5">
    <source>
        <dbReference type="ARBA" id="ARBA00022741"/>
    </source>
</evidence>
<dbReference type="GO" id="GO:0004674">
    <property type="term" value="F:protein serine/threonine kinase activity"/>
    <property type="evidence" value="ECO:0007669"/>
    <property type="project" value="UniProtKB-KW"/>
</dbReference>
<evidence type="ECO:0000256" key="2">
    <source>
        <dbReference type="ARBA" id="ARBA00012513"/>
    </source>
</evidence>
<feature type="non-terminal residue" evidence="12">
    <location>
        <position position="340"/>
    </location>
</feature>
<dbReference type="Proteomes" id="UP000094336">
    <property type="component" value="Unassembled WGS sequence"/>
</dbReference>
<dbReference type="STRING" id="984486.A0A1E3QQ54"/>
<evidence type="ECO:0000256" key="1">
    <source>
        <dbReference type="ARBA" id="ARBA00008874"/>
    </source>
</evidence>
<keyword evidence="5 10" id="KW-0547">Nucleotide-binding</keyword>
<dbReference type="RefSeq" id="XP_018985167.1">
    <property type="nucleotide sequence ID" value="XM_019131775.1"/>
</dbReference>
<dbReference type="EC" id="2.7.11.1" evidence="2"/>
<dbReference type="GeneID" id="30149628"/>
<comment type="catalytic activity">
    <reaction evidence="9">
        <text>L-seryl-[protein] + ATP = O-phospho-L-seryl-[protein] + ADP + H(+)</text>
        <dbReference type="Rhea" id="RHEA:17989"/>
        <dbReference type="Rhea" id="RHEA-COMP:9863"/>
        <dbReference type="Rhea" id="RHEA-COMP:11604"/>
        <dbReference type="ChEBI" id="CHEBI:15378"/>
        <dbReference type="ChEBI" id="CHEBI:29999"/>
        <dbReference type="ChEBI" id="CHEBI:30616"/>
        <dbReference type="ChEBI" id="CHEBI:83421"/>
        <dbReference type="ChEBI" id="CHEBI:456216"/>
        <dbReference type="EC" id="2.7.11.1"/>
    </reaction>
</comment>
<dbReference type="GO" id="GO:0005524">
    <property type="term" value="F:ATP binding"/>
    <property type="evidence" value="ECO:0007669"/>
    <property type="project" value="UniProtKB-UniRule"/>
</dbReference>
<dbReference type="PANTHER" id="PTHR48012">
    <property type="entry name" value="STERILE20-LIKE KINASE, ISOFORM B-RELATED"/>
    <property type="match status" value="1"/>
</dbReference>
<evidence type="ECO:0000259" key="11">
    <source>
        <dbReference type="PROSITE" id="PS50011"/>
    </source>
</evidence>
<accession>A0A1E3QQ54</accession>
<protein>
    <recommendedName>
        <fullName evidence="2">non-specific serine/threonine protein kinase</fullName>
        <ecNumber evidence="2">2.7.11.1</ecNumber>
    </recommendedName>
</protein>
<dbReference type="InterPro" id="IPR050629">
    <property type="entry name" value="STE20/SPS1-PAK"/>
</dbReference>
<dbReference type="GO" id="GO:0030447">
    <property type="term" value="P:filamentous growth"/>
    <property type="evidence" value="ECO:0007669"/>
    <property type="project" value="UniProtKB-ARBA"/>
</dbReference>